<evidence type="ECO:0000313" key="3">
    <source>
        <dbReference type="EMBL" id="CDZ95316.1"/>
    </source>
</evidence>
<accession>A0A078LZS3</accession>
<dbReference type="EMBL" id="CCSF01000001">
    <property type="protein sequence ID" value="CDZ95316.1"/>
    <property type="molecule type" value="Genomic_DNA"/>
</dbReference>
<evidence type="ECO:0000313" key="4">
    <source>
        <dbReference type="Proteomes" id="UP000053902"/>
    </source>
</evidence>
<dbReference type="InterPro" id="IPR024467">
    <property type="entry name" value="Xre/MbcA/ParS-like_toxin-bd"/>
</dbReference>
<dbReference type="HOGENOM" id="CLU_123925_2_0_6"/>
<dbReference type="RefSeq" id="WP_037024967.1">
    <property type="nucleotide sequence ID" value="NZ_CCSF01000001.1"/>
</dbReference>
<dbReference type="GO" id="GO:0003677">
    <property type="term" value="F:DNA binding"/>
    <property type="evidence" value="ECO:0007669"/>
    <property type="project" value="InterPro"/>
</dbReference>
<protein>
    <submittedName>
        <fullName evidence="3">Uncharacterized protein</fullName>
    </submittedName>
</protein>
<dbReference type="OrthoDB" id="117888at2"/>
<evidence type="ECO:0000259" key="1">
    <source>
        <dbReference type="Pfam" id="PF09722"/>
    </source>
</evidence>
<evidence type="ECO:0000259" key="2">
    <source>
        <dbReference type="Pfam" id="PF20432"/>
    </source>
</evidence>
<reference evidence="3 4" key="1">
    <citation type="submission" date="2014-07" db="EMBL/GenBank/DDBJ databases">
        <authorList>
            <person name="Urmite Genomes Urmite Genomes"/>
        </authorList>
    </citation>
    <scope>NUCLEOTIDE SEQUENCE [LARGE SCALE GENOMIC DNA]</scope>
    <source>
        <strain evidence="3 4">20_BN</strain>
    </source>
</reference>
<sequence length="136" mass="15624">MQPVLKYSDEAQLADEDGRRVLARVVTALFDRWKLDTEVQMQLLGMSPKSRKLLPRYRNGEQALPGSRDNLDRAGYLLGIHKGLRLLFPEDEELRFSWVHRRNLALEGATPLEVMVRDGLIGIARVARLVDFQRGR</sequence>
<dbReference type="eggNOG" id="COG5642">
    <property type="taxonomic scope" value="Bacteria"/>
</dbReference>
<feature type="domain" description="Antitoxin Xre-like helix-turn-helix" evidence="2">
    <location>
        <begin position="14"/>
        <end position="78"/>
    </location>
</feature>
<keyword evidence="4" id="KW-1185">Reference proteome</keyword>
<dbReference type="Pfam" id="PF09722">
    <property type="entry name" value="Xre_MbcA_ParS_C"/>
    <property type="match status" value="1"/>
</dbReference>
<dbReference type="Pfam" id="PF20432">
    <property type="entry name" value="Xre-like-HTH"/>
    <property type="match status" value="1"/>
</dbReference>
<name>A0A078LZS3_9PSED</name>
<feature type="domain" description="Antitoxin Xre/MbcA/ParS-like toxin-binding" evidence="1">
    <location>
        <begin position="84"/>
        <end position="135"/>
    </location>
</feature>
<dbReference type="InterPro" id="IPR046847">
    <property type="entry name" value="Xre-like_HTH"/>
</dbReference>
<dbReference type="Proteomes" id="UP000053902">
    <property type="component" value="Unassembled WGS sequence"/>
</dbReference>
<dbReference type="STRING" id="1499686.BN1079_02649"/>
<gene>
    <name evidence="3" type="ORF">BN1079_02649</name>
</gene>
<proteinExistence type="predicted"/>
<organism evidence="3 4">
    <name type="scientific">Pseudomonas saudiphocaensis</name>
    <dbReference type="NCBI Taxonomy" id="1499686"/>
    <lineage>
        <taxon>Bacteria</taxon>
        <taxon>Pseudomonadati</taxon>
        <taxon>Pseudomonadota</taxon>
        <taxon>Gammaproteobacteria</taxon>
        <taxon>Pseudomonadales</taxon>
        <taxon>Pseudomonadaceae</taxon>
        <taxon>Pseudomonas</taxon>
    </lineage>
</organism>
<dbReference type="AlphaFoldDB" id="A0A078LZS3"/>